<keyword evidence="6" id="KW-1185">Reference proteome</keyword>
<accession>A0A5C3NZ44</accession>
<keyword evidence="3" id="KW-0560">Oxidoreductase</keyword>
<reference evidence="5 6" key="1">
    <citation type="journal article" date="2019" name="Nat. Ecol. Evol.">
        <title>Megaphylogeny resolves global patterns of mushroom evolution.</title>
        <authorList>
            <person name="Varga T."/>
            <person name="Krizsan K."/>
            <person name="Foldi C."/>
            <person name="Dima B."/>
            <person name="Sanchez-Garcia M."/>
            <person name="Sanchez-Ramirez S."/>
            <person name="Szollosi G.J."/>
            <person name="Szarkandi J.G."/>
            <person name="Papp V."/>
            <person name="Albert L."/>
            <person name="Andreopoulos W."/>
            <person name="Angelini C."/>
            <person name="Antonin V."/>
            <person name="Barry K.W."/>
            <person name="Bougher N.L."/>
            <person name="Buchanan P."/>
            <person name="Buyck B."/>
            <person name="Bense V."/>
            <person name="Catcheside P."/>
            <person name="Chovatia M."/>
            <person name="Cooper J."/>
            <person name="Damon W."/>
            <person name="Desjardin D."/>
            <person name="Finy P."/>
            <person name="Geml J."/>
            <person name="Haridas S."/>
            <person name="Hughes K."/>
            <person name="Justo A."/>
            <person name="Karasinski D."/>
            <person name="Kautmanova I."/>
            <person name="Kiss B."/>
            <person name="Kocsube S."/>
            <person name="Kotiranta H."/>
            <person name="LaButti K.M."/>
            <person name="Lechner B.E."/>
            <person name="Liimatainen K."/>
            <person name="Lipzen A."/>
            <person name="Lukacs Z."/>
            <person name="Mihaltcheva S."/>
            <person name="Morgado L.N."/>
            <person name="Niskanen T."/>
            <person name="Noordeloos M.E."/>
            <person name="Ohm R.A."/>
            <person name="Ortiz-Santana B."/>
            <person name="Ovrebo C."/>
            <person name="Racz N."/>
            <person name="Riley R."/>
            <person name="Savchenko A."/>
            <person name="Shiryaev A."/>
            <person name="Soop K."/>
            <person name="Spirin V."/>
            <person name="Szebenyi C."/>
            <person name="Tomsovsky M."/>
            <person name="Tulloss R.E."/>
            <person name="Uehling J."/>
            <person name="Grigoriev I.V."/>
            <person name="Vagvolgyi C."/>
            <person name="Papp T."/>
            <person name="Martin F.M."/>
            <person name="Miettinen O."/>
            <person name="Hibbett D.S."/>
            <person name="Nagy L.G."/>
        </authorList>
    </citation>
    <scope>NUCLEOTIDE SEQUENCE [LARGE SCALE GENOMIC DNA]</scope>
    <source>
        <strain evidence="5 6">HHB13444</strain>
    </source>
</reference>
<dbReference type="InterPro" id="IPR036291">
    <property type="entry name" value="NAD(P)-bd_dom_sf"/>
</dbReference>
<dbReference type="AlphaFoldDB" id="A0A5C3NZ44"/>
<dbReference type="STRING" id="1314778.A0A5C3NZ44"/>
<dbReference type="SUPFAM" id="SSF51735">
    <property type="entry name" value="NAD(P)-binding Rossmann-fold domains"/>
    <property type="match status" value="1"/>
</dbReference>
<dbReference type="GO" id="GO:0016491">
    <property type="term" value="F:oxidoreductase activity"/>
    <property type="evidence" value="ECO:0007669"/>
    <property type="project" value="UniProtKB-KW"/>
</dbReference>
<gene>
    <name evidence="5" type="ORF">K466DRAFT_590466</name>
</gene>
<dbReference type="PANTHER" id="PTHR42748:SF30">
    <property type="entry name" value="NMRA-LIKE DOMAIN-CONTAINING PROTEIN"/>
    <property type="match status" value="1"/>
</dbReference>
<dbReference type="EMBL" id="ML211478">
    <property type="protein sequence ID" value="TFK82511.1"/>
    <property type="molecule type" value="Genomic_DNA"/>
</dbReference>
<dbReference type="PANTHER" id="PTHR42748">
    <property type="entry name" value="NITROGEN METABOLITE REPRESSION PROTEIN NMRA FAMILY MEMBER"/>
    <property type="match status" value="1"/>
</dbReference>
<organism evidence="5 6">
    <name type="scientific">Polyporus arcularius HHB13444</name>
    <dbReference type="NCBI Taxonomy" id="1314778"/>
    <lineage>
        <taxon>Eukaryota</taxon>
        <taxon>Fungi</taxon>
        <taxon>Dikarya</taxon>
        <taxon>Basidiomycota</taxon>
        <taxon>Agaricomycotina</taxon>
        <taxon>Agaricomycetes</taxon>
        <taxon>Polyporales</taxon>
        <taxon>Polyporaceae</taxon>
        <taxon>Polyporus</taxon>
    </lineage>
</organism>
<evidence type="ECO:0000256" key="2">
    <source>
        <dbReference type="ARBA" id="ARBA00022857"/>
    </source>
</evidence>
<dbReference type="CDD" id="cd05251">
    <property type="entry name" value="NmrA_like_SDR_a"/>
    <property type="match status" value="1"/>
</dbReference>
<evidence type="ECO:0000256" key="3">
    <source>
        <dbReference type="ARBA" id="ARBA00023002"/>
    </source>
</evidence>
<name>A0A5C3NZ44_9APHY</name>
<proteinExistence type="inferred from homology"/>
<evidence type="ECO:0000259" key="4">
    <source>
        <dbReference type="Pfam" id="PF05368"/>
    </source>
</evidence>
<dbReference type="InterPro" id="IPR008030">
    <property type="entry name" value="NmrA-like"/>
</dbReference>
<protein>
    <submittedName>
        <fullName evidence="5">NAD-P-binding protein</fullName>
    </submittedName>
</protein>
<dbReference type="Gene3D" id="3.90.25.10">
    <property type="entry name" value="UDP-galactose 4-epimerase, domain 1"/>
    <property type="match status" value="1"/>
</dbReference>
<evidence type="ECO:0000313" key="5">
    <source>
        <dbReference type="EMBL" id="TFK82511.1"/>
    </source>
</evidence>
<feature type="domain" description="NmrA-like" evidence="4">
    <location>
        <begin position="2"/>
        <end position="253"/>
    </location>
</feature>
<dbReference type="InParanoid" id="A0A5C3NZ44"/>
<dbReference type="Proteomes" id="UP000308197">
    <property type="component" value="Unassembled WGS sequence"/>
</dbReference>
<sequence length="308" mass="34371">MTRLVAICGATGNQGGSVAKLLLQHPDLYRVRALTRDPQSAAAQKLADLGAEVVKADLTVPSDLKSALRGCWGVFGVTNFYDPKIKDDPSSEEQQGKNLVDAALENAVECFVWSTLPSSEKISGGRLISRVYEGKHHVDGYILEKGLPATFLYTGNFYENLVYRSHMTYDREHDMVEFHQPIIKETTPLAMLYVQKDLSAVTKAVFDNWDARKDELNHQYLYVANARVTPRDILASVKKLTGRDGTYHVLPTTGVPDRDVMFQIYNDTGMYGRKELPDENIAKLGVDMHGIDDFVRDMLAPHLGLPLL</sequence>
<comment type="similarity">
    <text evidence="1">Belongs to the NmrA-type oxidoreductase family.</text>
</comment>
<dbReference type="InterPro" id="IPR051164">
    <property type="entry name" value="NmrA-like_oxidored"/>
</dbReference>
<evidence type="ECO:0000256" key="1">
    <source>
        <dbReference type="ARBA" id="ARBA00006328"/>
    </source>
</evidence>
<keyword evidence="2" id="KW-0521">NADP</keyword>
<dbReference type="Gene3D" id="3.40.50.720">
    <property type="entry name" value="NAD(P)-binding Rossmann-like Domain"/>
    <property type="match status" value="1"/>
</dbReference>
<dbReference type="GO" id="GO:0005634">
    <property type="term" value="C:nucleus"/>
    <property type="evidence" value="ECO:0007669"/>
    <property type="project" value="TreeGrafter"/>
</dbReference>
<dbReference type="Pfam" id="PF05368">
    <property type="entry name" value="NmrA"/>
    <property type="match status" value="1"/>
</dbReference>
<evidence type="ECO:0000313" key="6">
    <source>
        <dbReference type="Proteomes" id="UP000308197"/>
    </source>
</evidence>